<keyword evidence="1 5" id="KW-0378">Hydrolase</keyword>
<dbReference type="Pfam" id="PF01182">
    <property type="entry name" value="Glucosamine_iso"/>
    <property type="match status" value="1"/>
</dbReference>
<dbReference type="Proteomes" id="UP000651482">
    <property type="component" value="Unassembled WGS sequence"/>
</dbReference>
<dbReference type="EC" id="3.5.99.6" evidence="3"/>
<dbReference type="CDD" id="cd01399">
    <property type="entry name" value="GlcN6P_deaminase"/>
    <property type="match status" value="1"/>
</dbReference>
<evidence type="ECO:0000256" key="1">
    <source>
        <dbReference type="ARBA" id="ARBA00022801"/>
    </source>
</evidence>
<feature type="domain" description="Glucosamine/galactosamine-6-phosphate isomerase" evidence="4">
    <location>
        <begin position="10"/>
        <end position="224"/>
    </location>
</feature>
<dbReference type="GO" id="GO:0004342">
    <property type="term" value="F:glucosamine-6-phosphate deaminase activity"/>
    <property type="evidence" value="ECO:0007669"/>
    <property type="project" value="UniProtKB-UniRule"/>
</dbReference>
<sequence length="260" mass="28353">MNLYYTENYREMSRKAANLLAAQVARKPDSVLGLATGSTPVGLYAALQEDHQTRGLSFAACRTVNLDEYCGLAPEDPQSYAYFMQKMLFSGLDIEPGNTHLPDGKNPDAQAECSRYERLIASLGGIDLQVLGLGHNGHIGFNEPSDAFPVETHRVKLTARTIAANARFFPKAEAMPKYAYTVGLRAILQAKRILLLVSGTEKAEILERVLFGPVTPQVPGSILQLASHLDVCADAEALSAVLRKHPETVQDTGNPEKTDR</sequence>
<gene>
    <name evidence="5" type="primary">nagB</name>
    <name evidence="5" type="ORF">IAG03_03185</name>
</gene>
<dbReference type="InterPro" id="IPR018321">
    <property type="entry name" value="Glucosamine6P_isomerase_CS"/>
</dbReference>
<dbReference type="PANTHER" id="PTHR11280:SF5">
    <property type="entry name" value="GLUCOSAMINE-6-PHOSPHATE ISOMERASE"/>
    <property type="match status" value="1"/>
</dbReference>
<dbReference type="GO" id="GO:0019262">
    <property type="term" value="P:N-acetylneuraminate catabolic process"/>
    <property type="evidence" value="ECO:0007669"/>
    <property type="project" value="TreeGrafter"/>
</dbReference>
<comment type="caution">
    <text evidence="5">The sequence shown here is derived from an EMBL/GenBank/DDBJ whole genome shotgun (WGS) entry which is preliminary data.</text>
</comment>
<dbReference type="GO" id="GO:0006043">
    <property type="term" value="P:glucosamine catabolic process"/>
    <property type="evidence" value="ECO:0007669"/>
    <property type="project" value="TreeGrafter"/>
</dbReference>
<protein>
    <recommendedName>
        <fullName evidence="3">Glucosamine-6-phosphate deaminase</fullName>
        <ecNumber evidence="3">3.5.99.6</ecNumber>
    </recommendedName>
</protein>
<dbReference type="PANTHER" id="PTHR11280">
    <property type="entry name" value="GLUCOSAMINE-6-PHOSPHATE ISOMERASE"/>
    <property type="match status" value="1"/>
</dbReference>
<reference evidence="5" key="1">
    <citation type="submission" date="2020-08" db="EMBL/GenBank/DDBJ databases">
        <title>Genome public.</title>
        <authorList>
            <person name="Liu C."/>
            <person name="Sun Q."/>
        </authorList>
    </citation>
    <scope>NUCLEOTIDE SEQUENCE</scope>
    <source>
        <strain evidence="5">NSJ-40</strain>
    </source>
</reference>
<dbReference type="GO" id="GO:0006046">
    <property type="term" value="P:N-acetylglucosamine catabolic process"/>
    <property type="evidence" value="ECO:0007669"/>
    <property type="project" value="UniProtKB-UniRule"/>
</dbReference>
<dbReference type="InterPro" id="IPR004547">
    <property type="entry name" value="Glucosamine6P_isomerase"/>
</dbReference>
<dbReference type="NCBIfam" id="TIGR00502">
    <property type="entry name" value="nagB"/>
    <property type="match status" value="1"/>
</dbReference>
<dbReference type="GO" id="GO:0005975">
    <property type="term" value="P:carbohydrate metabolic process"/>
    <property type="evidence" value="ECO:0007669"/>
    <property type="project" value="InterPro"/>
</dbReference>
<organism evidence="5 6">
    <name type="scientific">Yeguia hominis</name>
    <dbReference type="NCBI Taxonomy" id="2763662"/>
    <lineage>
        <taxon>Bacteria</taxon>
        <taxon>Bacillati</taxon>
        <taxon>Bacillota</taxon>
        <taxon>Clostridia</taxon>
        <taxon>Eubacteriales</taxon>
        <taxon>Yeguiaceae</taxon>
        <taxon>Yeguia</taxon>
    </lineage>
</organism>
<dbReference type="SUPFAM" id="SSF100950">
    <property type="entry name" value="NagB/RpiA/CoA transferase-like"/>
    <property type="match status" value="1"/>
</dbReference>
<dbReference type="InterPro" id="IPR006148">
    <property type="entry name" value="Glc/Gal-6P_isomerase"/>
</dbReference>
<name>A0A926D857_9FIRM</name>
<evidence type="ECO:0000313" key="5">
    <source>
        <dbReference type="EMBL" id="MBC8533021.1"/>
    </source>
</evidence>
<evidence type="ECO:0000256" key="2">
    <source>
        <dbReference type="ARBA" id="ARBA00023277"/>
    </source>
</evidence>
<dbReference type="GO" id="GO:0042802">
    <property type="term" value="F:identical protein binding"/>
    <property type="evidence" value="ECO:0007669"/>
    <property type="project" value="TreeGrafter"/>
</dbReference>
<dbReference type="EMBL" id="JACRSN010000003">
    <property type="protein sequence ID" value="MBC8533021.1"/>
    <property type="molecule type" value="Genomic_DNA"/>
</dbReference>
<evidence type="ECO:0000313" key="6">
    <source>
        <dbReference type="Proteomes" id="UP000651482"/>
    </source>
</evidence>
<accession>A0A926D857</accession>
<dbReference type="Gene3D" id="3.40.50.1360">
    <property type="match status" value="1"/>
</dbReference>
<dbReference type="AlphaFoldDB" id="A0A926D857"/>
<proteinExistence type="predicted"/>
<evidence type="ECO:0000256" key="3">
    <source>
        <dbReference type="NCBIfam" id="TIGR00502"/>
    </source>
</evidence>
<dbReference type="InterPro" id="IPR037171">
    <property type="entry name" value="NagB/RpiA_transferase-like"/>
</dbReference>
<dbReference type="PROSITE" id="PS01161">
    <property type="entry name" value="GLC_GALNAC_ISOMERASE"/>
    <property type="match status" value="1"/>
</dbReference>
<dbReference type="RefSeq" id="WP_249318306.1">
    <property type="nucleotide sequence ID" value="NZ_JACRSN010000003.1"/>
</dbReference>
<keyword evidence="2" id="KW-0119">Carbohydrate metabolism</keyword>
<evidence type="ECO:0000259" key="4">
    <source>
        <dbReference type="Pfam" id="PF01182"/>
    </source>
</evidence>
<keyword evidence="6" id="KW-1185">Reference proteome</keyword>
<dbReference type="GO" id="GO:0005737">
    <property type="term" value="C:cytoplasm"/>
    <property type="evidence" value="ECO:0007669"/>
    <property type="project" value="TreeGrafter"/>
</dbReference>